<evidence type="ECO:0000313" key="4">
    <source>
        <dbReference type="Proteomes" id="UP000701853"/>
    </source>
</evidence>
<gene>
    <name evidence="3" type="ORF">CXB51_022182</name>
</gene>
<dbReference type="PANTHER" id="PTHR46325">
    <property type="entry name" value="CRIB DOMAIN-CONTAINING PROTEIN RIC8"/>
    <property type="match status" value="1"/>
</dbReference>
<feature type="compositionally biased region" description="Low complexity" evidence="1">
    <location>
        <begin position="70"/>
        <end position="85"/>
    </location>
</feature>
<feature type="domain" description="CRIB" evidence="2">
    <location>
        <begin position="24"/>
        <end position="37"/>
    </location>
</feature>
<feature type="region of interest" description="Disordered" evidence="1">
    <location>
        <begin position="69"/>
        <end position="97"/>
    </location>
</feature>
<name>A0A8J5YJU5_9ROSI</name>
<feature type="compositionally biased region" description="Basic residues" evidence="1">
    <location>
        <begin position="169"/>
        <end position="178"/>
    </location>
</feature>
<protein>
    <recommendedName>
        <fullName evidence="2">CRIB domain-containing protein</fullName>
    </recommendedName>
</protein>
<dbReference type="AlphaFoldDB" id="A0A8J5YJU5"/>
<dbReference type="Pfam" id="PF00786">
    <property type="entry name" value="PBD"/>
    <property type="match status" value="1"/>
</dbReference>
<evidence type="ECO:0000313" key="3">
    <source>
        <dbReference type="EMBL" id="KAG8483237.1"/>
    </source>
</evidence>
<dbReference type="InterPro" id="IPR000095">
    <property type="entry name" value="CRIB_dom"/>
</dbReference>
<keyword evidence="4" id="KW-1185">Reference proteome</keyword>
<dbReference type="CDD" id="cd00132">
    <property type="entry name" value="CRIB"/>
    <property type="match status" value="1"/>
</dbReference>
<dbReference type="OrthoDB" id="4206278at2759"/>
<dbReference type="PROSITE" id="PS50108">
    <property type="entry name" value="CRIB"/>
    <property type="match status" value="1"/>
</dbReference>
<dbReference type="Proteomes" id="UP000701853">
    <property type="component" value="Chromosome 9"/>
</dbReference>
<sequence length="209" mass="23830">MNGLLKSLKYFTHMFVDKKPEMQIGPPTDVKHVAHIGMDGPSATKPSWMNEFTSAPKFSADALNGNLEVNPSASGNPNSLPPNGNEKQGRKKKIGSQRSKLTLLKVLLKLPRSPSKIVWQTIRRQNAPVKKYRGPRTRFGTANHLAKTQLKSRKNLGKRNQGDHQADRGHHRQRRHQKLQISYPQSTRLNVKRRWKLKEAIIDYNCVKM</sequence>
<dbReference type="PANTHER" id="PTHR46325:SF20">
    <property type="entry name" value="CRIB DOMAIN-CONTAINING PROTEIN RIC10"/>
    <property type="match status" value="1"/>
</dbReference>
<comment type="caution">
    <text evidence="3">The sequence shown here is derived from an EMBL/GenBank/DDBJ whole genome shotgun (WGS) entry which is preliminary data.</text>
</comment>
<accession>A0A8J5YJU5</accession>
<evidence type="ECO:0000259" key="2">
    <source>
        <dbReference type="PROSITE" id="PS50108"/>
    </source>
</evidence>
<feature type="region of interest" description="Disordered" evidence="1">
    <location>
        <begin position="150"/>
        <end position="178"/>
    </location>
</feature>
<dbReference type="EMBL" id="JAHUZN010000009">
    <property type="protein sequence ID" value="KAG8483237.1"/>
    <property type="molecule type" value="Genomic_DNA"/>
</dbReference>
<dbReference type="SMART" id="SM00285">
    <property type="entry name" value="PBD"/>
    <property type="match status" value="1"/>
</dbReference>
<proteinExistence type="predicted"/>
<reference evidence="3 4" key="1">
    <citation type="journal article" date="2021" name="bioRxiv">
        <title>The Gossypium anomalum genome as a resource for cotton improvement and evolutionary analysis of hybrid incompatibility.</title>
        <authorList>
            <person name="Grover C.E."/>
            <person name="Yuan D."/>
            <person name="Arick M.A."/>
            <person name="Miller E.R."/>
            <person name="Hu G."/>
            <person name="Peterson D.G."/>
            <person name="Wendel J.F."/>
            <person name="Udall J.A."/>
        </authorList>
    </citation>
    <scope>NUCLEOTIDE SEQUENCE [LARGE SCALE GENOMIC DNA]</scope>
    <source>
        <strain evidence="3">JFW-Udall</strain>
        <tissue evidence="3">Leaf</tissue>
    </source>
</reference>
<organism evidence="3 4">
    <name type="scientific">Gossypium anomalum</name>
    <dbReference type="NCBI Taxonomy" id="47600"/>
    <lineage>
        <taxon>Eukaryota</taxon>
        <taxon>Viridiplantae</taxon>
        <taxon>Streptophyta</taxon>
        <taxon>Embryophyta</taxon>
        <taxon>Tracheophyta</taxon>
        <taxon>Spermatophyta</taxon>
        <taxon>Magnoliopsida</taxon>
        <taxon>eudicotyledons</taxon>
        <taxon>Gunneridae</taxon>
        <taxon>Pentapetalae</taxon>
        <taxon>rosids</taxon>
        <taxon>malvids</taxon>
        <taxon>Malvales</taxon>
        <taxon>Malvaceae</taxon>
        <taxon>Malvoideae</taxon>
        <taxon>Gossypium</taxon>
    </lineage>
</organism>
<evidence type="ECO:0000256" key="1">
    <source>
        <dbReference type="SAM" id="MobiDB-lite"/>
    </source>
</evidence>